<evidence type="ECO:0000256" key="1">
    <source>
        <dbReference type="SAM" id="Phobius"/>
    </source>
</evidence>
<dbReference type="RefSeq" id="WP_169224544.1">
    <property type="nucleotide sequence ID" value="NZ_JABBGC010000001.1"/>
</dbReference>
<keyword evidence="1" id="KW-0812">Transmembrane</keyword>
<name>A0A848GFS5_9BACT</name>
<evidence type="ECO:0000313" key="2">
    <source>
        <dbReference type="EMBL" id="NML37485.1"/>
    </source>
</evidence>
<keyword evidence="1" id="KW-1133">Transmembrane helix</keyword>
<feature type="transmembrane region" description="Helical" evidence="1">
    <location>
        <begin position="64"/>
        <end position="83"/>
    </location>
</feature>
<feature type="transmembrane region" description="Helical" evidence="1">
    <location>
        <begin position="6"/>
        <end position="28"/>
    </location>
</feature>
<dbReference type="Proteomes" id="UP000583266">
    <property type="component" value="Unassembled WGS sequence"/>
</dbReference>
<sequence length="128" mass="14707">MFMNFVHSTYCNAAIFAGIIFVFMGYFIRRYPPKSSKSWYGYRSALATRSPEMWQAANQHAAYISRRIGIILIPTGLACALFFDSQTDWFWYITVGSVVTGAMYMVGYTEWRLQQIEPESPGDINDNL</sequence>
<reference evidence="2 3" key="1">
    <citation type="submission" date="2020-04" db="EMBL/GenBank/DDBJ databases">
        <title>Chitinophaga sp. G-6-1-13 sp. nov., isolated from soil.</title>
        <authorList>
            <person name="Dahal R.H."/>
            <person name="Chaudhary D.K."/>
        </authorList>
    </citation>
    <scope>NUCLEOTIDE SEQUENCE [LARGE SCALE GENOMIC DNA]</scope>
    <source>
        <strain evidence="2 3">G-6-1-13</strain>
    </source>
</reference>
<accession>A0A848GFS5</accession>
<dbReference type="Pfam" id="PF13630">
    <property type="entry name" value="SdpI"/>
    <property type="match status" value="1"/>
</dbReference>
<feature type="transmembrane region" description="Helical" evidence="1">
    <location>
        <begin position="89"/>
        <end position="107"/>
    </location>
</feature>
<keyword evidence="3" id="KW-1185">Reference proteome</keyword>
<dbReference type="AlphaFoldDB" id="A0A848GFS5"/>
<dbReference type="InterPro" id="IPR025962">
    <property type="entry name" value="SdpI/YhfL"/>
</dbReference>
<proteinExistence type="predicted"/>
<keyword evidence="1" id="KW-0472">Membrane</keyword>
<protein>
    <submittedName>
        <fullName evidence="2">SdpI family protein</fullName>
    </submittedName>
</protein>
<dbReference type="EMBL" id="JABBGC010000001">
    <property type="protein sequence ID" value="NML37485.1"/>
    <property type="molecule type" value="Genomic_DNA"/>
</dbReference>
<gene>
    <name evidence="2" type="ORF">HHL17_09810</name>
</gene>
<organism evidence="2 3">
    <name type="scientific">Chitinophaga fulva</name>
    <dbReference type="NCBI Taxonomy" id="2728842"/>
    <lineage>
        <taxon>Bacteria</taxon>
        <taxon>Pseudomonadati</taxon>
        <taxon>Bacteroidota</taxon>
        <taxon>Chitinophagia</taxon>
        <taxon>Chitinophagales</taxon>
        <taxon>Chitinophagaceae</taxon>
        <taxon>Chitinophaga</taxon>
    </lineage>
</organism>
<evidence type="ECO:0000313" key="3">
    <source>
        <dbReference type="Proteomes" id="UP000583266"/>
    </source>
</evidence>
<comment type="caution">
    <text evidence="2">The sequence shown here is derived from an EMBL/GenBank/DDBJ whole genome shotgun (WGS) entry which is preliminary data.</text>
</comment>